<evidence type="ECO:0008006" key="4">
    <source>
        <dbReference type="Google" id="ProtNLM"/>
    </source>
</evidence>
<evidence type="ECO:0000256" key="1">
    <source>
        <dbReference type="SAM" id="MobiDB-lite"/>
    </source>
</evidence>
<accession>A0A1Y5T1U8</accession>
<dbReference type="Proteomes" id="UP000193870">
    <property type="component" value="Unassembled WGS sequence"/>
</dbReference>
<organism evidence="2 3">
    <name type="scientific">Palleronia marisminoris</name>
    <dbReference type="NCBI Taxonomy" id="315423"/>
    <lineage>
        <taxon>Bacteria</taxon>
        <taxon>Pseudomonadati</taxon>
        <taxon>Pseudomonadota</taxon>
        <taxon>Alphaproteobacteria</taxon>
        <taxon>Rhodobacterales</taxon>
        <taxon>Roseobacteraceae</taxon>
        <taxon>Palleronia</taxon>
    </lineage>
</organism>
<protein>
    <recommendedName>
        <fullName evidence="4">PRC-barrel domain protein</fullName>
    </recommendedName>
</protein>
<keyword evidence="3" id="KW-1185">Reference proteome</keyword>
<reference evidence="2 3" key="1">
    <citation type="submission" date="2017-03" db="EMBL/GenBank/DDBJ databases">
        <authorList>
            <person name="Afonso C.L."/>
            <person name="Miller P.J."/>
            <person name="Scott M.A."/>
            <person name="Spackman E."/>
            <person name="Goraichik I."/>
            <person name="Dimitrov K.M."/>
            <person name="Suarez D.L."/>
            <person name="Swayne D.E."/>
        </authorList>
    </citation>
    <scope>NUCLEOTIDE SEQUENCE [LARGE SCALE GENOMIC DNA]</scope>
    <source>
        <strain evidence="2 3">CECT 7066</strain>
    </source>
</reference>
<evidence type="ECO:0000313" key="3">
    <source>
        <dbReference type="Proteomes" id="UP000193870"/>
    </source>
</evidence>
<dbReference type="EMBL" id="FWFV01000006">
    <property type="protein sequence ID" value="SLN50251.1"/>
    <property type="molecule type" value="Genomic_DNA"/>
</dbReference>
<dbReference type="STRING" id="315423.SAMN04488020_10626"/>
<name>A0A1Y5T1U8_9RHOB</name>
<feature type="region of interest" description="Disordered" evidence="1">
    <location>
        <begin position="134"/>
        <end position="154"/>
    </location>
</feature>
<gene>
    <name evidence="2" type="ORF">PAM7066_02259</name>
</gene>
<evidence type="ECO:0000313" key="2">
    <source>
        <dbReference type="EMBL" id="SLN50251.1"/>
    </source>
</evidence>
<dbReference type="AlphaFoldDB" id="A0A1Y5T1U8"/>
<sequence length="218" mass="24070">MFPEQPGRAALWPDKEDQMTDRLTRLLGAEAVSGDDRFPIRALFHEPQTRRLKAAAVDIGGWLDRREVMVSLDRFGPPGDDGWPMSLGRDELEGAPEWEHADGLGAAMPPLIVGPFGYTFSPMLMAAGMNRSAERSLPDIPDQAGPEPLESEDGRFAGLERSSDWLDRDAFGPDGHMGKVHDLVLDDLTITALVLDGDRTVPLSRLRHMAEQGHFVFD</sequence>
<proteinExistence type="predicted"/>